<proteinExistence type="predicted"/>
<gene>
    <name evidence="1" type="ORF">CAPTEDRAFT_214213</name>
</gene>
<dbReference type="OrthoDB" id="6508428at2759"/>
<reference evidence="3" key="1">
    <citation type="submission" date="2012-12" db="EMBL/GenBank/DDBJ databases">
        <authorList>
            <person name="Hellsten U."/>
            <person name="Grimwood J."/>
            <person name="Chapman J.A."/>
            <person name="Shapiro H."/>
            <person name="Aerts A."/>
            <person name="Otillar R.P."/>
            <person name="Terry A.Y."/>
            <person name="Boore J.L."/>
            <person name="Simakov O."/>
            <person name="Marletaz F."/>
            <person name="Cho S.-J."/>
            <person name="Edsinger-Gonzales E."/>
            <person name="Havlak P."/>
            <person name="Kuo D.-H."/>
            <person name="Larsson T."/>
            <person name="Lv J."/>
            <person name="Arendt D."/>
            <person name="Savage R."/>
            <person name="Osoegawa K."/>
            <person name="de Jong P."/>
            <person name="Lindberg D.R."/>
            <person name="Seaver E.C."/>
            <person name="Weisblat D.A."/>
            <person name="Putnam N.H."/>
            <person name="Grigoriev I.V."/>
            <person name="Rokhsar D.S."/>
        </authorList>
    </citation>
    <scope>NUCLEOTIDE SEQUENCE</scope>
    <source>
        <strain evidence="3">I ESC-2004</strain>
    </source>
</reference>
<dbReference type="HOGENOM" id="CLU_2173377_0_0_1"/>
<evidence type="ECO:0000313" key="1">
    <source>
        <dbReference type="EMBL" id="ELU07271.1"/>
    </source>
</evidence>
<sequence>MAVEGGQDVRNAVVQGESGWSTFEEREVKAKMAFVRKILWGGSMVAEEHVLLDCVRYEHMREEWRERWRVEKEDQDMIEGFLAQATNKWWNSPVIKRLRYYAMQQPHFSN</sequence>
<name>R7UV51_CAPTE</name>
<evidence type="ECO:0000313" key="3">
    <source>
        <dbReference type="Proteomes" id="UP000014760"/>
    </source>
</evidence>
<dbReference type="AlphaFoldDB" id="R7UV51"/>
<reference evidence="1 3" key="2">
    <citation type="journal article" date="2013" name="Nature">
        <title>Insights into bilaterian evolution from three spiralian genomes.</title>
        <authorList>
            <person name="Simakov O."/>
            <person name="Marletaz F."/>
            <person name="Cho S.J."/>
            <person name="Edsinger-Gonzales E."/>
            <person name="Havlak P."/>
            <person name="Hellsten U."/>
            <person name="Kuo D.H."/>
            <person name="Larsson T."/>
            <person name="Lv J."/>
            <person name="Arendt D."/>
            <person name="Savage R."/>
            <person name="Osoegawa K."/>
            <person name="de Jong P."/>
            <person name="Grimwood J."/>
            <person name="Chapman J.A."/>
            <person name="Shapiro H."/>
            <person name="Aerts A."/>
            <person name="Otillar R.P."/>
            <person name="Terry A.Y."/>
            <person name="Boore J.L."/>
            <person name="Grigoriev I.V."/>
            <person name="Lindberg D.R."/>
            <person name="Seaver E.C."/>
            <person name="Weisblat D.A."/>
            <person name="Putnam N.H."/>
            <person name="Rokhsar D.S."/>
        </authorList>
    </citation>
    <scope>NUCLEOTIDE SEQUENCE</scope>
    <source>
        <strain evidence="1 3">I ESC-2004</strain>
    </source>
</reference>
<dbReference type="EMBL" id="KB300088">
    <property type="protein sequence ID" value="ELU07271.1"/>
    <property type="molecule type" value="Genomic_DNA"/>
</dbReference>
<dbReference type="Proteomes" id="UP000014760">
    <property type="component" value="Unassembled WGS sequence"/>
</dbReference>
<dbReference type="EnsemblMetazoa" id="CapteT214213">
    <property type="protein sequence ID" value="CapteP214213"/>
    <property type="gene ID" value="CapteG214213"/>
</dbReference>
<protein>
    <submittedName>
        <fullName evidence="1 2">Uncharacterized protein</fullName>
    </submittedName>
</protein>
<dbReference type="EMBL" id="AMQN01043143">
    <property type="status" value="NOT_ANNOTATED_CDS"/>
    <property type="molecule type" value="Genomic_DNA"/>
</dbReference>
<evidence type="ECO:0000313" key="2">
    <source>
        <dbReference type="EnsemblMetazoa" id="CapteP214213"/>
    </source>
</evidence>
<accession>R7UV51</accession>
<reference evidence="2" key="3">
    <citation type="submission" date="2015-06" db="UniProtKB">
        <authorList>
            <consortium name="EnsemblMetazoa"/>
        </authorList>
    </citation>
    <scope>IDENTIFICATION</scope>
</reference>
<organism evidence="1">
    <name type="scientific">Capitella teleta</name>
    <name type="common">Polychaete worm</name>
    <dbReference type="NCBI Taxonomy" id="283909"/>
    <lineage>
        <taxon>Eukaryota</taxon>
        <taxon>Metazoa</taxon>
        <taxon>Spiralia</taxon>
        <taxon>Lophotrochozoa</taxon>
        <taxon>Annelida</taxon>
        <taxon>Polychaeta</taxon>
        <taxon>Sedentaria</taxon>
        <taxon>Scolecida</taxon>
        <taxon>Capitellidae</taxon>
        <taxon>Capitella</taxon>
    </lineage>
</organism>
<keyword evidence="3" id="KW-1185">Reference proteome</keyword>